<reference evidence="8" key="1">
    <citation type="journal article" date="2020" name="Stud. Mycol.">
        <title>101 Dothideomycetes genomes: a test case for predicting lifestyles and emergence of pathogens.</title>
        <authorList>
            <person name="Haridas S."/>
            <person name="Albert R."/>
            <person name="Binder M."/>
            <person name="Bloem J."/>
            <person name="Labutti K."/>
            <person name="Salamov A."/>
            <person name="Andreopoulos B."/>
            <person name="Baker S."/>
            <person name="Barry K."/>
            <person name="Bills G."/>
            <person name="Bluhm B."/>
            <person name="Cannon C."/>
            <person name="Castanera R."/>
            <person name="Culley D."/>
            <person name="Daum C."/>
            <person name="Ezra D."/>
            <person name="Gonzalez J."/>
            <person name="Henrissat B."/>
            <person name="Kuo A."/>
            <person name="Liang C."/>
            <person name="Lipzen A."/>
            <person name="Lutzoni F."/>
            <person name="Magnuson J."/>
            <person name="Mondo S."/>
            <person name="Nolan M."/>
            <person name="Ohm R."/>
            <person name="Pangilinan J."/>
            <person name="Park H.-J."/>
            <person name="Ramirez L."/>
            <person name="Alfaro M."/>
            <person name="Sun H."/>
            <person name="Tritt A."/>
            <person name="Yoshinaga Y."/>
            <person name="Zwiers L.-H."/>
            <person name="Turgeon B."/>
            <person name="Goodwin S."/>
            <person name="Spatafora J."/>
            <person name="Crous P."/>
            <person name="Grigoriev I."/>
        </authorList>
    </citation>
    <scope>NUCLEOTIDE SEQUENCE</scope>
    <source>
        <strain evidence="8">ATCC 36951</strain>
    </source>
</reference>
<evidence type="ECO:0000256" key="2">
    <source>
        <dbReference type="ARBA" id="ARBA00007018"/>
    </source>
</evidence>
<evidence type="ECO:0000256" key="6">
    <source>
        <dbReference type="PIRSR" id="PIRSR604254-1"/>
    </source>
</evidence>
<keyword evidence="4 7" id="KW-1133">Transmembrane helix</keyword>
<keyword evidence="9" id="KW-1185">Reference proteome</keyword>
<dbReference type="OrthoDB" id="529367at2759"/>
<evidence type="ECO:0000256" key="3">
    <source>
        <dbReference type="ARBA" id="ARBA00022692"/>
    </source>
</evidence>
<keyword evidence="5 7" id="KW-0472">Membrane</keyword>
<evidence type="ECO:0000256" key="1">
    <source>
        <dbReference type="ARBA" id="ARBA00004141"/>
    </source>
</evidence>
<dbReference type="GO" id="GO:0016020">
    <property type="term" value="C:membrane"/>
    <property type="evidence" value="ECO:0007669"/>
    <property type="project" value="UniProtKB-SubCell"/>
</dbReference>
<dbReference type="Pfam" id="PF03006">
    <property type="entry name" value="HlyIII"/>
    <property type="match status" value="1"/>
</dbReference>
<dbReference type="Proteomes" id="UP000799537">
    <property type="component" value="Unassembled WGS sequence"/>
</dbReference>
<evidence type="ECO:0000256" key="4">
    <source>
        <dbReference type="ARBA" id="ARBA00022989"/>
    </source>
</evidence>
<dbReference type="PANTHER" id="PTHR20855">
    <property type="entry name" value="ADIPOR/PROGESTIN RECEPTOR-RELATED"/>
    <property type="match status" value="1"/>
</dbReference>
<dbReference type="GO" id="GO:0038023">
    <property type="term" value="F:signaling receptor activity"/>
    <property type="evidence" value="ECO:0007669"/>
    <property type="project" value="TreeGrafter"/>
</dbReference>
<name>A0A6A6CJG1_ZASCE</name>
<sequence length="310" mass="34311">MDEKPPNPAKAVVDTTAQAASKAKTVLWSDLPKWMHDNHYIHSGYRPQSNSYYTSATSIGSLHNETVNIWTHLIGAVAAGISAITLFYAITPRFELATTQDVMVFSCFFLGAVTCLGMSATYHTISNHSKAVAKFGNRLDYMGIIFLIWGSFIPSIYYGFSVEPKLVKVYWSMITTIGAGTLIVVMHPKFRSPQWRPFRAFMFVMMGLSAVFPVIHGVKLYGYKQMESQIGLSWVVSQGALYIIGAVFYACRIPEKWKPGAFDLFGSSHQIFHVLVVVAAATHLVGLLKAFDYEHSSRTLETAGKLLSGG</sequence>
<dbReference type="EMBL" id="ML993594">
    <property type="protein sequence ID" value="KAF2167181.1"/>
    <property type="molecule type" value="Genomic_DNA"/>
</dbReference>
<evidence type="ECO:0000256" key="5">
    <source>
        <dbReference type="ARBA" id="ARBA00023136"/>
    </source>
</evidence>
<feature type="transmembrane region" description="Helical" evidence="7">
    <location>
        <begin position="141"/>
        <end position="160"/>
    </location>
</feature>
<evidence type="ECO:0008006" key="10">
    <source>
        <dbReference type="Google" id="ProtNLM"/>
    </source>
</evidence>
<feature type="transmembrane region" description="Helical" evidence="7">
    <location>
        <begin position="167"/>
        <end position="186"/>
    </location>
</feature>
<accession>A0A6A6CJG1</accession>
<dbReference type="AlphaFoldDB" id="A0A6A6CJG1"/>
<organism evidence="8 9">
    <name type="scientific">Zasmidium cellare ATCC 36951</name>
    <dbReference type="NCBI Taxonomy" id="1080233"/>
    <lineage>
        <taxon>Eukaryota</taxon>
        <taxon>Fungi</taxon>
        <taxon>Dikarya</taxon>
        <taxon>Ascomycota</taxon>
        <taxon>Pezizomycotina</taxon>
        <taxon>Dothideomycetes</taxon>
        <taxon>Dothideomycetidae</taxon>
        <taxon>Mycosphaerellales</taxon>
        <taxon>Mycosphaerellaceae</taxon>
        <taxon>Zasmidium</taxon>
    </lineage>
</organism>
<feature type="binding site" evidence="6">
    <location>
        <position position="273"/>
    </location>
    <ligand>
        <name>Zn(2+)</name>
        <dbReference type="ChEBI" id="CHEBI:29105"/>
    </ligand>
</feature>
<feature type="binding site" evidence="6">
    <location>
        <position position="269"/>
    </location>
    <ligand>
        <name>Zn(2+)</name>
        <dbReference type="ChEBI" id="CHEBI:29105"/>
    </ligand>
</feature>
<evidence type="ECO:0000313" key="8">
    <source>
        <dbReference type="EMBL" id="KAF2167181.1"/>
    </source>
</evidence>
<dbReference type="GO" id="GO:0006882">
    <property type="term" value="P:intracellular zinc ion homeostasis"/>
    <property type="evidence" value="ECO:0007669"/>
    <property type="project" value="TreeGrafter"/>
</dbReference>
<dbReference type="InterPro" id="IPR004254">
    <property type="entry name" value="AdipoR/HlyIII-related"/>
</dbReference>
<keyword evidence="6" id="KW-0862">Zinc</keyword>
<keyword evidence="3 7" id="KW-0812">Transmembrane</keyword>
<dbReference type="GO" id="GO:0046872">
    <property type="term" value="F:metal ion binding"/>
    <property type="evidence" value="ECO:0007669"/>
    <property type="project" value="UniProtKB-KW"/>
</dbReference>
<feature type="transmembrane region" description="Helical" evidence="7">
    <location>
        <begin position="270"/>
        <end position="288"/>
    </location>
</feature>
<feature type="transmembrane region" description="Helical" evidence="7">
    <location>
        <begin position="230"/>
        <end position="250"/>
    </location>
</feature>
<gene>
    <name evidence="8" type="ORF">M409DRAFT_22610</name>
</gene>
<feature type="transmembrane region" description="Helical" evidence="7">
    <location>
        <begin position="102"/>
        <end position="121"/>
    </location>
</feature>
<keyword evidence="6" id="KW-0479">Metal-binding</keyword>
<proteinExistence type="inferred from homology"/>
<protein>
    <recommendedName>
        <fullName evidence="10">HlyIII-domain-containing protein</fullName>
    </recommendedName>
</protein>
<dbReference type="GeneID" id="54559686"/>
<feature type="binding site" evidence="6">
    <location>
        <position position="123"/>
    </location>
    <ligand>
        <name>Zn(2+)</name>
        <dbReference type="ChEBI" id="CHEBI:29105"/>
    </ligand>
</feature>
<feature type="transmembrane region" description="Helical" evidence="7">
    <location>
        <begin position="69"/>
        <end position="90"/>
    </location>
</feature>
<feature type="transmembrane region" description="Helical" evidence="7">
    <location>
        <begin position="198"/>
        <end position="218"/>
    </location>
</feature>
<comment type="subcellular location">
    <subcellularLocation>
        <location evidence="1">Membrane</location>
        <topology evidence="1">Multi-pass membrane protein</topology>
    </subcellularLocation>
</comment>
<comment type="similarity">
    <text evidence="2">Belongs to the ADIPOR family.</text>
</comment>
<dbReference type="RefSeq" id="XP_033668070.1">
    <property type="nucleotide sequence ID" value="XM_033806414.1"/>
</dbReference>
<dbReference type="PANTHER" id="PTHR20855:SF52">
    <property type="entry name" value="ADIPONECTIN RECEPTOR PROTEIN"/>
    <property type="match status" value="1"/>
</dbReference>
<evidence type="ECO:0000313" key="9">
    <source>
        <dbReference type="Proteomes" id="UP000799537"/>
    </source>
</evidence>
<evidence type="ECO:0000256" key="7">
    <source>
        <dbReference type="SAM" id="Phobius"/>
    </source>
</evidence>